<sequence>MQERLAAHPVHLDEASLAHFMRSFLQSEKLDYKGAEDDIKLFRFRCLHDEYLADRLNHGELVIFGDVLRRVFDPAVEQVLRSIVAQMQASKVRLDILLLVGGFSTNEYLFQRITQRFGPSIVSVIRPADGDIASCRGGVQFDTGQ</sequence>
<dbReference type="OrthoDB" id="2963168at2759"/>
<dbReference type="EMBL" id="MU128996">
    <property type="protein sequence ID" value="KAF9511779.1"/>
    <property type="molecule type" value="Genomic_DNA"/>
</dbReference>
<dbReference type="AlphaFoldDB" id="A0A9P6DUM1"/>
<keyword evidence="2" id="KW-1185">Reference proteome</keyword>
<dbReference type="PANTHER" id="PTHR14187">
    <property type="entry name" value="ALPHA KINASE/ELONGATION FACTOR 2 KINASE"/>
    <property type="match status" value="1"/>
</dbReference>
<accession>A0A9P6DUM1</accession>
<comment type="caution">
    <text evidence="1">The sequence shown here is derived from an EMBL/GenBank/DDBJ whole genome shotgun (WGS) entry which is preliminary data.</text>
</comment>
<dbReference type="Proteomes" id="UP000886523">
    <property type="component" value="Unassembled WGS sequence"/>
</dbReference>
<dbReference type="InterPro" id="IPR043129">
    <property type="entry name" value="ATPase_NBD"/>
</dbReference>
<dbReference type="PANTHER" id="PTHR14187:SF5">
    <property type="entry name" value="HEAT SHOCK 70 KDA PROTEIN 12A"/>
    <property type="match status" value="1"/>
</dbReference>
<evidence type="ECO:0000313" key="1">
    <source>
        <dbReference type="EMBL" id="KAF9511779.1"/>
    </source>
</evidence>
<dbReference type="SUPFAM" id="SSF53067">
    <property type="entry name" value="Actin-like ATPase domain"/>
    <property type="match status" value="1"/>
</dbReference>
<reference evidence="1" key="1">
    <citation type="journal article" date="2020" name="Nat. Commun.">
        <title>Large-scale genome sequencing of mycorrhizal fungi provides insights into the early evolution of symbiotic traits.</title>
        <authorList>
            <person name="Miyauchi S."/>
            <person name="Kiss E."/>
            <person name="Kuo A."/>
            <person name="Drula E."/>
            <person name="Kohler A."/>
            <person name="Sanchez-Garcia M."/>
            <person name="Morin E."/>
            <person name="Andreopoulos B."/>
            <person name="Barry K.W."/>
            <person name="Bonito G."/>
            <person name="Buee M."/>
            <person name="Carver A."/>
            <person name="Chen C."/>
            <person name="Cichocki N."/>
            <person name="Clum A."/>
            <person name="Culley D."/>
            <person name="Crous P.W."/>
            <person name="Fauchery L."/>
            <person name="Girlanda M."/>
            <person name="Hayes R.D."/>
            <person name="Keri Z."/>
            <person name="LaButti K."/>
            <person name="Lipzen A."/>
            <person name="Lombard V."/>
            <person name="Magnuson J."/>
            <person name="Maillard F."/>
            <person name="Murat C."/>
            <person name="Nolan M."/>
            <person name="Ohm R.A."/>
            <person name="Pangilinan J."/>
            <person name="Pereira M.F."/>
            <person name="Perotto S."/>
            <person name="Peter M."/>
            <person name="Pfister S."/>
            <person name="Riley R."/>
            <person name="Sitrit Y."/>
            <person name="Stielow J.B."/>
            <person name="Szollosi G."/>
            <person name="Zifcakova L."/>
            <person name="Stursova M."/>
            <person name="Spatafora J.W."/>
            <person name="Tedersoo L."/>
            <person name="Vaario L.M."/>
            <person name="Yamada A."/>
            <person name="Yan M."/>
            <person name="Wang P."/>
            <person name="Xu J."/>
            <person name="Bruns T."/>
            <person name="Baldrian P."/>
            <person name="Vilgalys R."/>
            <person name="Dunand C."/>
            <person name="Henrissat B."/>
            <person name="Grigoriev I.V."/>
            <person name="Hibbett D."/>
            <person name="Nagy L.G."/>
            <person name="Martin F.M."/>
        </authorList>
    </citation>
    <scope>NUCLEOTIDE SEQUENCE</scope>
    <source>
        <strain evidence="1">UP504</strain>
    </source>
</reference>
<gene>
    <name evidence="1" type="ORF">BS47DRAFT_1140712</name>
</gene>
<name>A0A9P6DUM1_9AGAM</name>
<organism evidence="1 2">
    <name type="scientific">Hydnum rufescens UP504</name>
    <dbReference type="NCBI Taxonomy" id="1448309"/>
    <lineage>
        <taxon>Eukaryota</taxon>
        <taxon>Fungi</taxon>
        <taxon>Dikarya</taxon>
        <taxon>Basidiomycota</taxon>
        <taxon>Agaricomycotina</taxon>
        <taxon>Agaricomycetes</taxon>
        <taxon>Cantharellales</taxon>
        <taxon>Hydnaceae</taxon>
        <taxon>Hydnum</taxon>
    </lineage>
</organism>
<proteinExistence type="predicted"/>
<evidence type="ECO:0000313" key="2">
    <source>
        <dbReference type="Proteomes" id="UP000886523"/>
    </source>
</evidence>
<protein>
    <submittedName>
        <fullName evidence="1">Uncharacterized protein</fullName>
    </submittedName>
</protein>